<dbReference type="Pfam" id="PF01512">
    <property type="entry name" value="Complex1_51K"/>
    <property type="match status" value="1"/>
</dbReference>
<keyword evidence="3" id="KW-0479">Metal-binding</keyword>
<dbReference type="SMART" id="SM00928">
    <property type="entry name" value="NADH_4Fe-4S"/>
    <property type="match status" value="1"/>
</dbReference>
<dbReference type="PANTHER" id="PTHR43578">
    <property type="entry name" value="NADH-QUINONE OXIDOREDUCTASE SUBUNIT F"/>
    <property type="match status" value="1"/>
</dbReference>
<dbReference type="Proteomes" id="UP000283442">
    <property type="component" value="Unassembled WGS sequence"/>
</dbReference>
<evidence type="ECO:0000259" key="6">
    <source>
        <dbReference type="SMART" id="SM00928"/>
    </source>
</evidence>
<dbReference type="Pfam" id="PF10589">
    <property type="entry name" value="NADH_4Fe-4S"/>
    <property type="match status" value="1"/>
</dbReference>
<dbReference type="PROSITE" id="PS00645">
    <property type="entry name" value="COMPLEX1_51K_2"/>
    <property type="match status" value="1"/>
</dbReference>
<protein>
    <submittedName>
        <fullName evidence="7">NADH-quinone oxidoreductase subunit F</fullName>
    </submittedName>
</protein>
<proteinExistence type="inferred from homology"/>
<dbReference type="InterPro" id="IPR001949">
    <property type="entry name" value="NADH-UbQ_OxRdtase_51kDa_CS"/>
</dbReference>
<dbReference type="GO" id="GO:0046872">
    <property type="term" value="F:metal ion binding"/>
    <property type="evidence" value="ECO:0007669"/>
    <property type="project" value="UniProtKB-KW"/>
</dbReference>
<keyword evidence="5" id="KW-0411">Iron-sulfur</keyword>
<dbReference type="AlphaFoldDB" id="A0A414NW94"/>
<comment type="similarity">
    <text evidence="1">Belongs to the complex I 51 kDa subunit family.</text>
</comment>
<dbReference type="GO" id="GO:0010181">
    <property type="term" value="F:FMN binding"/>
    <property type="evidence" value="ECO:0007669"/>
    <property type="project" value="InterPro"/>
</dbReference>
<evidence type="ECO:0000256" key="5">
    <source>
        <dbReference type="ARBA" id="ARBA00023014"/>
    </source>
</evidence>
<feature type="domain" description="NADH-ubiquinone oxidoreductase 51kDa subunit iron-sulphur binding" evidence="6">
    <location>
        <begin position="327"/>
        <end position="372"/>
    </location>
</feature>
<evidence type="ECO:0000256" key="1">
    <source>
        <dbReference type="ARBA" id="ARBA00007523"/>
    </source>
</evidence>
<organism evidence="7 8">
    <name type="scientific">Mitsuokella multacida</name>
    <dbReference type="NCBI Taxonomy" id="52226"/>
    <lineage>
        <taxon>Bacteria</taxon>
        <taxon>Bacillati</taxon>
        <taxon>Bacillota</taxon>
        <taxon>Negativicutes</taxon>
        <taxon>Selenomonadales</taxon>
        <taxon>Selenomonadaceae</taxon>
        <taxon>Mitsuokella</taxon>
    </lineage>
</organism>
<gene>
    <name evidence="7" type="ORF">DW674_08075</name>
</gene>
<dbReference type="InterPro" id="IPR019554">
    <property type="entry name" value="Soluble_ligand-bd"/>
</dbReference>
<accession>A0A414NW94</accession>
<dbReference type="Gene3D" id="6.10.250.1450">
    <property type="match status" value="1"/>
</dbReference>
<evidence type="ECO:0000256" key="4">
    <source>
        <dbReference type="ARBA" id="ARBA00023004"/>
    </source>
</evidence>
<dbReference type="GO" id="GO:0008137">
    <property type="term" value="F:NADH dehydrogenase (ubiquinone) activity"/>
    <property type="evidence" value="ECO:0007669"/>
    <property type="project" value="InterPro"/>
</dbReference>
<evidence type="ECO:0000313" key="7">
    <source>
        <dbReference type="EMBL" id="RHF51325.1"/>
    </source>
</evidence>
<dbReference type="Pfam" id="PF10531">
    <property type="entry name" value="SLBB"/>
    <property type="match status" value="1"/>
</dbReference>
<dbReference type="OrthoDB" id="9761899at2"/>
<reference evidence="7 8" key="1">
    <citation type="submission" date="2018-08" db="EMBL/GenBank/DDBJ databases">
        <title>A genome reference for cultivated species of the human gut microbiota.</title>
        <authorList>
            <person name="Zou Y."/>
            <person name="Xue W."/>
            <person name="Luo G."/>
        </authorList>
    </citation>
    <scope>NUCLEOTIDE SEQUENCE [LARGE SCALE GENOMIC DNA]</scope>
    <source>
        <strain evidence="7 8">AM25-21AC</strain>
    </source>
</reference>
<sequence length="416" mass="45353">MNQVHFLTKNFGKYDTSSIGSYMNVGGFEALRKAVTMDPEEITDLLTAVKIKGRGGAEYPLGRKWSQARAVRGERKVVICNADEGETTTFKDRELICHDPFNLIEAMIIAAYVVGASDGFIYMRAEYACFRPLLLNAIRQAKNYGFLGTNILGRGFDFDIHLYSGAGAYVCGEGTALIRSIEGKAGRPRMKPPFIKVSGVFARPTCLNNVETLSLVPHLLLDEEGVYASCGSGESIGTKLVSVAGNVNHPGVFEIPFGTTVREILYELAGGIQHDRKIRLIQFGGASGKIADDSILDTPYTYEDLRAAGVMVGSGGMLVIDERTSVLDFLRMNQEFFWEESCGQCTPCREGNLHIKIILDKMATGTATREDIAIMMKIARVMSMSSLCGLGETAQNSLLSAMKVFPDLFDIGGARA</sequence>
<dbReference type="RefSeq" id="WP_118176289.1">
    <property type="nucleotide sequence ID" value="NZ_JAQEAO010000043.1"/>
</dbReference>
<keyword evidence="4" id="KW-0408">Iron</keyword>
<evidence type="ECO:0000256" key="3">
    <source>
        <dbReference type="ARBA" id="ARBA00022723"/>
    </source>
</evidence>
<evidence type="ECO:0000256" key="2">
    <source>
        <dbReference type="ARBA" id="ARBA00022485"/>
    </source>
</evidence>
<dbReference type="EMBL" id="QRHE01000007">
    <property type="protein sequence ID" value="RHF51325.1"/>
    <property type="molecule type" value="Genomic_DNA"/>
</dbReference>
<dbReference type="SUPFAM" id="SSF140490">
    <property type="entry name" value="Nqo1C-terminal domain-like"/>
    <property type="match status" value="1"/>
</dbReference>
<dbReference type="PANTHER" id="PTHR43578:SF3">
    <property type="entry name" value="NADH-QUINONE OXIDOREDUCTASE SUBUNIT F"/>
    <property type="match status" value="1"/>
</dbReference>
<dbReference type="InterPro" id="IPR011538">
    <property type="entry name" value="Nuo51_FMN-bd"/>
</dbReference>
<dbReference type="GO" id="GO:0051539">
    <property type="term" value="F:4 iron, 4 sulfur cluster binding"/>
    <property type="evidence" value="ECO:0007669"/>
    <property type="project" value="UniProtKB-KW"/>
</dbReference>
<evidence type="ECO:0000313" key="8">
    <source>
        <dbReference type="Proteomes" id="UP000283442"/>
    </source>
</evidence>
<dbReference type="Gene3D" id="3.10.20.600">
    <property type="match status" value="1"/>
</dbReference>
<dbReference type="Gene3D" id="1.20.1440.230">
    <property type="entry name" value="NADH-ubiquinone oxidoreductase 51kDa subunit, iron-sulphur binding domain"/>
    <property type="match status" value="1"/>
</dbReference>
<name>A0A414NW94_9FIRM</name>
<comment type="caution">
    <text evidence="7">The sequence shown here is derived from an EMBL/GenBank/DDBJ whole genome shotgun (WGS) entry which is preliminary data.</text>
</comment>
<dbReference type="SUPFAM" id="SSF142984">
    <property type="entry name" value="Nqo1 middle domain-like"/>
    <property type="match status" value="1"/>
</dbReference>
<dbReference type="SUPFAM" id="SSF142019">
    <property type="entry name" value="Nqo1 FMN-binding domain-like"/>
    <property type="match status" value="1"/>
</dbReference>
<dbReference type="InterPro" id="IPR019575">
    <property type="entry name" value="Nuop51_4Fe4S-bd"/>
</dbReference>
<keyword evidence="2" id="KW-0004">4Fe-4S</keyword>
<dbReference type="InterPro" id="IPR037225">
    <property type="entry name" value="Nuo51_FMN-bd_sf"/>
</dbReference>
<dbReference type="InterPro" id="IPR037207">
    <property type="entry name" value="Nuop51_4Fe4S-bd_sf"/>
</dbReference>
<dbReference type="Gene3D" id="3.40.50.11540">
    <property type="entry name" value="NADH-ubiquinone oxidoreductase 51kDa subunit"/>
    <property type="match status" value="1"/>
</dbReference>